<dbReference type="Pfam" id="PF08448">
    <property type="entry name" value="PAS_4"/>
    <property type="match status" value="1"/>
</dbReference>
<dbReference type="SMART" id="SM00388">
    <property type="entry name" value="HisKA"/>
    <property type="match status" value="1"/>
</dbReference>
<dbReference type="PRINTS" id="PR00344">
    <property type="entry name" value="BCTRLSENSOR"/>
</dbReference>
<feature type="domain" description="PAS" evidence="9">
    <location>
        <begin position="18"/>
        <end position="91"/>
    </location>
</feature>
<name>A0A562QIM9_9PSED</name>
<dbReference type="GO" id="GO:0000155">
    <property type="term" value="F:phosphorelay sensor kinase activity"/>
    <property type="evidence" value="ECO:0007669"/>
    <property type="project" value="InterPro"/>
</dbReference>
<dbReference type="EC" id="2.7.13.3" evidence="2"/>
<dbReference type="Gene3D" id="3.40.50.2300">
    <property type="match status" value="1"/>
</dbReference>
<evidence type="ECO:0000256" key="6">
    <source>
        <dbReference type="PROSITE-ProRule" id="PRU00169"/>
    </source>
</evidence>
<comment type="catalytic activity">
    <reaction evidence="1">
        <text>ATP + protein L-histidine = ADP + protein N-phospho-L-histidine.</text>
        <dbReference type="EC" id="2.7.13.3"/>
    </reaction>
</comment>
<feature type="domain" description="PAC" evidence="10">
    <location>
        <begin position="618"/>
        <end position="674"/>
    </location>
</feature>
<dbReference type="SMART" id="SM00387">
    <property type="entry name" value="HATPase_c"/>
    <property type="match status" value="1"/>
</dbReference>
<evidence type="ECO:0000313" key="11">
    <source>
        <dbReference type="EMBL" id="TWI56533.1"/>
    </source>
</evidence>
<dbReference type="AlphaFoldDB" id="A0A562QIM9"/>
<evidence type="ECO:0000256" key="4">
    <source>
        <dbReference type="ARBA" id="ARBA00022679"/>
    </source>
</evidence>
<evidence type="ECO:0000256" key="1">
    <source>
        <dbReference type="ARBA" id="ARBA00000085"/>
    </source>
</evidence>
<dbReference type="InterPro" id="IPR052162">
    <property type="entry name" value="Sensor_kinase/Photoreceptor"/>
</dbReference>
<dbReference type="PROSITE" id="PS50113">
    <property type="entry name" value="PAC"/>
    <property type="match status" value="4"/>
</dbReference>
<dbReference type="InterPro" id="IPR004358">
    <property type="entry name" value="Sig_transdc_His_kin-like_C"/>
</dbReference>
<feature type="domain" description="Histidine kinase" evidence="7">
    <location>
        <begin position="694"/>
        <end position="915"/>
    </location>
</feature>
<dbReference type="RefSeq" id="WP_145138928.1">
    <property type="nucleotide sequence ID" value="NZ_VLKY01000003.1"/>
</dbReference>
<dbReference type="Pfam" id="PF02518">
    <property type="entry name" value="HATPase_c"/>
    <property type="match status" value="1"/>
</dbReference>
<dbReference type="PROSITE" id="PS50112">
    <property type="entry name" value="PAS"/>
    <property type="match status" value="4"/>
</dbReference>
<keyword evidence="5" id="KW-0418">Kinase</keyword>
<reference evidence="11 12" key="1">
    <citation type="journal article" date="2015" name="Stand. Genomic Sci.">
        <title>Genomic Encyclopedia of Bacterial and Archaeal Type Strains, Phase III: the genomes of soil and plant-associated and newly described type strains.</title>
        <authorList>
            <person name="Whitman W.B."/>
            <person name="Woyke T."/>
            <person name="Klenk H.P."/>
            <person name="Zhou Y."/>
            <person name="Lilburn T.G."/>
            <person name="Beck B.J."/>
            <person name="De Vos P."/>
            <person name="Vandamme P."/>
            <person name="Eisen J.A."/>
            <person name="Garrity G."/>
            <person name="Hugenholtz P."/>
            <person name="Kyrpides N.C."/>
        </authorList>
    </citation>
    <scope>NUCLEOTIDE SEQUENCE [LARGE SCALE GENOMIC DNA]</scope>
    <source>
        <strain evidence="11 12">CGMCC 1.6858</strain>
    </source>
</reference>
<keyword evidence="4" id="KW-0808">Transferase</keyword>
<dbReference type="PANTHER" id="PTHR43304:SF1">
    <property type="entry name" value="PAC DOMAIN-CONTAINING PROTEIN"/>
    <property type="match status" value="1"/>
</dbReference>
<evidence type="ECO:0000259" key="8">
    <source>
        <dbReference type="PROSITE" id="PS50110"/>
    </source>
</evidence>
<keyword evidence="12" id="KW-1185">Reference proteome</keyword>
<evidence type="ECO:0000256" key="5">
    <source>
        <dbReference type="ARBA" id="ARBA00022777"/>
    </source>
</evidence>
<evidence type="ECO:0000256" key="2">
    <source>
        <dbReference type="ARBA" id="ARBA00012438"/>
    </source>
</evidence>
<dbReference type="Gene3D" id="3.30.565.10">
    <property type="entry name" value="Histidine kinase-like ATPase, C-terminal domain"/>
    <property type="match status" value="1"/>
</dbReference>
<dbReference type="InterPro" id="IPR000700">
    <property type="entry name" value="PAS-assoc_C"/>
</dbReference>
<evidence type="ECO:0000259" key="9">
    <source>
        <dbReference type="PROSITE" id="PS50112"/>
    </source>
</evidence>
<dbReference type="InterPro" id="IPR036097">
    <property type="entry name" value="HisK_dim/P_sf"/>
</dbReference>
<dbReference type="CDD" id="cd00130">
    <property type="entry name" value="PAS"/>
    <property type="match status" value="4"/>
</dbReference>
<dbReference type="InterPro" id="IPR011006">
    <property type="entry name" value="CheY-like_superfamily"/>
</dbReference>
<dbReference type="Gene3D" id="1.10.287.130">
    <property type="match status" value="1"/>
</dbReference>
<dbReference type="SUPFAM" id="SSF55874">
    <property type="entry name" value="ATPase domain of HSP90 chaperone/DNA topoisomerase II/histidine kinase"/>
    <property type="match status" value="1"/>
</dbReference>
<sequence>MNETIASLDPSPAMRSGDDALWRLICESAVDYAILALDPHSRITAWNKGACKLFGWTAEDMLGSPLERCFTPEDIAQSRPAFEMQMALERGRVSNDRWLMRKDGTRFWANGEMMPLRNEQGEVIGFMKILRDQTARHLADLKTQDVAERLQLSNRATNDAIWDRDLLTDHIDWNEAMTLAYGYRLTEIEPQGDWWIEHIHPDDRLRIEHSLQAAVASTAPVWSDSYRFLRRDGTYADVLDRGYIIRDEHGQATRIVGAMVDLSDLRAVECQLRDSEDRLRLATSAAQLGTYDYRPQNGWLMWDERCRELSGVGPEDPVTYETFLDSVHPDERDRVHHIVQQALDPAGPASFETDYRTTHGVRERWLTIKGRAFFKNGVPIRLIGTVLDITELRQSAERLREAELRLRLALDGARTGVWDIDAVSGTLHWDALIHELVEVEKSEQQLYPDGLLAVVHPDDRARVRAAMQAAILGQKKGRVEIKCRCVGHRTGRTLWVILKGRRVVDADGRIRLIGITRDVTAEHEAEQALQDLNLNLERRVAEVLEERALWADIFETADTMIAAVDPHFTLLAVNRAYAHEFKRRFGQWPRKGHNLLDLLAQHPQMQAEVQAFWTRALAGEEFAIIESLTDAHGERRDYERRYSLLRDHTGAVIGALQSCLDVTERLRAQAHLAEAQELLRQSQKMEAVGHLTGGIAHDFNNLLTGIIGALDLMQRRIHAAQYEGIDRYATLATTSAQRAAALIQRLLAFGRRQSLDLRPVDINQLVAGMEELLRRTLGENITLNTHLSAALLPAKTDANQLENALLNLCINARDAMPHGGQLTIETENVTLHTPQKDLKPGPYVVLSVSDTGTGMPPEVVEKVFDPFFTTKPIGQGSGLGLSMIHGFASQMGGHVVIDSKVGQGTQVRLYMPSHPLIPTEIPTTAETPAVLAAGTGESILVVEDENGVRSVIIEVLKELGYRVQEAVEAKAALPVLESDTPLDLLVTDVGLPGMNGRQLAEKAREYRPNLKILLITGYAGQAVVRQDFLGPGMEMLTKPFSIEGLAAKIRQMLEG</sequence>
<feature type="domain" description="PAC" evidence="10">
    <location>
        <begin position="222"/>
        <end position="274"/>
    </location>
</feature>
<feature type="domain" description="Response regulatory" evidence="8">
    <location>
        <begin position="938"/>
        <end position="1053"/>
    </location>
</feature>
<dbReference type="NCBIfam" id="TIGR00229">
    <property type="entry name" value="sensory_box"/>
    <property type="match status" value="5"/>
</dbReference>
<keyword evidence="3 6" id="KW-0597">Phosphoprotein</keyword>
<dbReference type="SUPFAM" id="SSF52172">
    <property type="entry name" value="CheY-like"/>
    <property type="match status" value="1"/>
</dbReference>
<dbReference type="Proteomes" id="UP000316905">
    <property type="component" value="Unassembled WGS sequence"/>
</dbReference>
<dbReference type="SMART" id="SM00086">
    <property type="entry name" value="PAC"/>
    <property type="match status" value="5"/>
</dbReference>
<comment type="caution">
    <text evidence="11">The sequence shown here is derived from an EMBL/GenBank/DDBJ whole genome shotgun (WGS) entry which is preliminary data.</text>
</comment>
<proteinExistence type="predicted"/>
<dbReference type="InterPro" id="IPR013656">
    <property type="entry name" value="PAS_4"/>
</dbReference>
<feature type="domain" description="PAS" evidence="9">
    <location>
        <begin position="402"/>
        <end position="474"/>
    </location>
</feature>
<feature type="domain" description="PAC" evidence="10">
    <location>
        <begin position="93"/>
        <end position="145"/>
    </location>
</feature>
<dbReference type="Pfam" id="PF08447">
    <property type="entry name" value="PAS_3"/>
    <property type="match status" value="3"/>
</dbReference>
<dbReference type="InterPro" id="IPR000014">
    <property type="entry name" value="PAS"/>
</dbReference>
<dbReference type="EMBL" id="VLKY01000003">
    <property type="protein sequence ID" value="TWI56533.1"/>
    <property type="molecule type" value="Genomic_DNA"/>
</dbReference>
<gene>
    <name evidence="11" type="ORF">IQ22_00983</name>
</gene>
<feature type="modified residue" description="4-aspartylphosphate" evidence="6">
    <location>
        <position position="988"/>
    </location>
</feature>
<dbReference type="CDD" id="cd00082">
    <property type="entry name" value="HisKA"/>
    <property type="match status" value="1"/>
</dbReference>
<dbReference type="InterPro" id="IPR001789">
    <property type="entry name" value="Sig_transdc_resp-reg_receiver"/>
</dbReference>
<dbReference type="Gene3D" id="3.30.450.20">
    <property type="entry name" value="PAS domain"/>
    <property type="match status" value="5"/>
</dbReference>
<evidence type="ECO:0000259" key="7">
    <source>
        <dbReference type="PROSITE" id="PS50109"/>
    </source>
</evidence>
<dbReference type="PANTHER" id="PTHR43304">
    <property type="entry name" value="PHYTOCHROME-LIKE PROTEIN CPH1"/>
    <property type="match status" value="1"/>
</dbReference>
<evidence type="ECO:0000256" key="3">
    <source>
        <dbReference type="ARBA" id="ARBA00022553"/>
    </source>
</evidence>
<protein>
    <recommendedName>
        <fullName evidence="2">histidine kinase</fullName>
        <ecNumber evidence="2">2.7.13.3</ecNumber>
    </recommendedName>
</protein>
<dbReference type="InterPro" id="IPR035965">
    <property type="entry name" value="PAS-like_dom_sf"/>
</dbReference>
<evidence type="ECO:0000259" key="10">
    <source>
        <dbReference type="PROSITE" id="PS50113"/>
    </source>
</evidence>
<dbReference type="InterPro" id="IPR001610">
    <property type="entry name" value="PAC"/>
</dbReference>
<dbReference type="SMART" id="SM00091">
    <property type="entry name" value="PAS"/>
    <property type="match status" value="5"/>
</dbReference>
<dbReference type="PROSITE" id="PS50110">
    <property type="entry name" value="RESPONSE_REGULATORY"/>
    <property type="match status" value="1"/>
</dbReference>
<dbReference type="InterPro" id="IPR013655">
    <property type="entry name" value="PAS_fold_3"/>
</dbReference>
<dbReference type="PROSITE" id="PS50109">
    <property type="entry name" value="HIS_KIN"/>
    <property type="match status" value="1"/>
</dbReference>
<evidence type="ECO:0000313" key="12">
    <source>
        <dbReference type="Proteomes" id="UP000316905"/>
    </source>
</evidence>
<feature type="domain" description="PAS" evidence="9">
    <location>
        <begin position="275"/>
        <end position="346"/>
    </location>
</feature>
<dbReference type="InterPro" id="IPR036890">
    <property type="entry name" value="HATPase_C_sf"/>
</dbReference>
<dbReference type="InterPro" id="IPR005467">
    <property type="entry name" value="His_kinase_dom"/>
</dbReference>
<dbReference type="SUPFAM" id="SSF47384">
    <property type="entry name" value="Homodimeric domain of signal transducing histidine kinase"/>
    <property type="match status" value="1"/>
</dbReference>
<organism evidence="11 12">
    <name type="scientific">Pseudomonas duriflava</name>
    <dbReference type="NCBI Taxonomy" id="459528"/>
    <lineage>
        <taxon>Bacteria</taxon>
        <taxon>Pseudomonadati</taxon>
        <taxon>Pseudomonadota</taxon>
        <taxon>Gammaproteobacteria</taxon>
        <taxon>Pseudomonadales</taxon>
        <taxon>Pseudomonadaceae</taxon>
        <taxon>Pseudomonas</taxon>
    </lineage>
</organism>
<dbReference type="InterPro" id="IPR003661">
    <property type="entry name" value="HisK_dim/P_dom"/>
</dbReference>
<dbReference type="Pfam" id="PF13426">
    <property type="entry name" value="PAS_9"/>
    <property type="match status" value="1"/>
</dbReference>
<feature type="domain" description="PAS" evidence="9">
    <location>
        <begin position="146"/>
        <end position="218"/>
    </location>
</feature>
<dbReference type="SMART" id="SM00448">
    <property type="entry name" value="REC"/>
    <property type="match status" value="1"/>
</dbReference>
<dbReference type="InterPro" id="IPR003594">
    <property type="entry name" value="HATPase_dom"/>
</dbReference>
<dbReference type="SUPFAM" id="SSF55785">
    <property type="entry name" value="PYP-like sensor domain (PAS domain)"/>
    <property type="match status" value="5"/>
</dbReference>
<accession>A0A562QIM9</accession>
<dbReference type="Pfam" id="PF00072">
    <property type="entry name" value="Response_reg"/>
    <property type="match status" value="1"/>
</dbReference>
<dbReference type="Pfam" id="PF00512">
    <property type="entry name" value="HisKA"/>
    <property type="match status" value="1"/>
</dbReference>
<dbReference type="OrthoDB" id="9770473at2"/>
<feature type="domain" description="PAC" evidence="10">
    <location>
        <begin position="479"/>
        <end position="531"/>
    </location>
</feature>